<dbReference type="InterPro" id="IPR045851">
    <property type="entry name" value="AMP-bd_C_sf"/>
</dbReference>
<dbReference type="InterPro" id="IPR023213">
    <property type="entry name" value="CAT-like_dom_sf"/>
</dbReference>
<dbReference type="STRING" id="1381753.V2YYH7"/>
<evidence type="ECO:0000313" key="6">
    <source>
        <dbReference type="EMBL" id="ESK96744.1"/>
    </source>
</evidence>
<dbReference type="Gene3D" id="3.40.50.12780">
    <property type="entry name" value="N-terminal domain of ligase-like"/>
    <property type="match status" value="1"/>
</dbReference>
<dbReference type="Proteomes" id="UP000017559">
    <property type="component" value="Unassembled WGS sequence"/>
</dbReference>
<keyword evidence="1" id="KW-0596">Phosphopantetheine</keyword>
<dbReference type="GO" id="GO:0031177">
    <property type="term" value="F:phosphopantetheine binding"/>
    <property type="evidence" value="ECO:0007669"/>
    <property type="project" value="TreeGrafter"/>
</dbReference>
<keyword evidence="2" id="KW-0597">Phosphoprotein</keyword>
<dbReference type="InterPro" id="IPR036736">
    <property type="entry name" value="ACP-like_sf"/>
</dbReference>
<dbReference type="InterPro" id="IPR010071">
    <property type="entry name" value="AA_adenyl_dom"/>
</dbReference>
<comment type="caution">
    <text evidence="6">The sequence shown here is derived from an EMBL/GenBank/DDBJ whole genome shotgun (WGS) entry which is preliminary data.</text>
</comment>
<dbReference type="SUPFAM" id="SSF56801">
    <property type="entry name" value="Acetyl-CoA synthetase-like"/>
    <property type="match status" value="1"/>
</dbReference>
<dbReference type="SUPFAM" id="SSF52777">
    <property type="entry name" value="CoA-dependent acyltransferases"/>
    <property type="match status" value="4"/>
</dbReference>
<dbReference type="InterPro" id="IPR042099">
    <property type="entry name" value="ANL_N_sf"/>
</dbReference>
<dbReference type="KEGG" id="mrr:Moror_6704"/>
<dbReference type="InterPro" id="IPR000873">
    <property type="entry name" value="AMP-dep_synth/lig_dom"/>
</dbReference>
<gene>
    <name evidence="6" type="ORF">Moror_6704</name>
</gene>
<sequence>MDHHRFEDAIPQRIANDSRLEHVYPATVIQRNSLRLSRRLQPLGRICTSSHHLFLPPNTDLVHLKESWDSLVSELALLRTGFLHGQPEESLSEVIALVYRPGQEPKGGWTEAIGAVPQPDTDIDRAMSFDPLCGDVPLAILITGNKIAGYHLRLHLHHALGDNGSGKSIIQSLYLRYTNRVSSSATLNRLPGTKIIEYANPNGTDMIRPETTWPPVKVGQLSQEVSWASLSRTCSLSSSGPGSDRKFIRAALGITMLLHSGQEDHTFLESVSHRALQRDGLQREYGPHLTSVLVRLNCASSSTLDDILGLSEPIQDQLYLPMALHNAAEAETTVSLLTSVVHLVVRSSLESVEDGDIYGWQVLDQWTETGSPVQVEVFPSPDGTASVRIRYNASAIQNSFDVSAFADHFASLIEILSHRPELSRVSDALKLVAESDKERTLQFGAGQDKHESTVLSSLLAHERFDNRAHEAPSDIALDFEGVSSMTYGELASRSSHLASVLREKGVSADVMVPILFNVSFDMIIALLAVMKAGGAYVPLAPDYPRARWESVLRTAGSKLLLCGTDIACREDIKELQKTFPHLTIITYSYETAGPTPDPSAISLSNVVTEQDLAYVFFTSGSTGVPKGVAVEHRNLCAFLDGKAGNAMSTPRMRKLLFASYTFDVSVGDIFSTLTTGGTLALVRREELLSNLPYWLDVMKPTHLGVTPSVARQVPVQGLPHLTHVLLNGETFPVELALRLSKTRQVYNIMGPTEATVDATAYKIPMSSGTGDFNPFGERVPIGYPTGQTKVYIFRVGTLDLVARDEVGEICIGGPQVARGYIGQEELTPVKFVPDPFSATGERMFRTGDLGKWNLFGQLDHLGRIDGQVKLRGLRIETGEIEYVVHKSNAAIQAVYADVVRFGEEQLLVGAFTLSSIDDGIKNQLVDDHTWVIPRSQDEVVRVIQDVNEACQRFLPAYMKPAVWLCVTGFPTSISGKTDRSILRRKVEEHLSTNSSIVPPISQRRAPATSSENALAKLVAESLNLGVQDINLNLSFLAQGGNSLQGMVLAANLRAQGLQVNIVDILDDRITLADIAEQLTPNTTSPNESPELANLESKPYSPFALAPNGWQASVESVNLNIDDVLDVYPVDIGARDWARLALSGDLDPQRFIWSWEQLRIREPSLRTVLVDVGLDDKQRLKAEKRVPFSDSQGVVAVVLRPGIENRSPPFEVLDASNAQEAQSLIDKMFGDHGLELGIVPIHNLLVFNEADKKWLFASSRQHSLHDLRTLSMQAEELSQLYFSGEAAFSAIERKRTTAMSYGAYMQEIHSPARQALGRTFWERYLDGAAPAVWPSPSDVPLSFCKDFSGYGTYISQWVGSLSQLAAKTGVTRGSLVRTAYAVAMAEKQSRDDVILYELVDGLSGINMDPYGFCVHYQPTRLRSFPRKEGESNAERYIRIARHCHRSYSETLPHRASGCEIGAELLGAQCEPGHHFVTSLLNLFDNTQDPRSTTENSEASQNPEMLAFQGKLSVPVQVSYGGINTPLALQVFISDQATVFMCLHDLSIVSHTEMEQFVQRQIDVFTELASIA</sequence>
<dbReference type="HOGENOM" id="CLU_245510_0_0_1"/>
<dbReference type="OrthoDB" id="416786at2759"/>
<evidence type="ECO:0000256" key="1">
    <source>
        <dbReference type="ARBA" id="ARBA00022450"/>
    </source>
</evidence>
<dbReference type="GO" id="GO:0005737">
    <property type="term" value="C:cytoplasm"/>
    <property type="evidence" value="ECO:0007669"/>
    <property type="project" value="TreeGrafter"/>
</dbReference>
<dbReference type="Gene3D" id="3.30.559.10">
    <property type="entry name" value="Chloramphenicol acetyltransferase-like domain"/>
    <property type="match status" value="2"/>
</dbReference>
<dbReference type="Gene3D" id="3.30.300.30">
    <property type="match status" value="1"/>
</dbReference>
<name>V2YYH7_MONRO</name>
<protein>
    <submittedName>
        <fullName evidence="6">Microcystin synthetase</fullName>
    </submittedName>
</protein>
<evidence type="ECO:0000256" key="2">
    <source>
        <dbReference type="ARBA" id="ARBA00022553"/>
    </source>
</evidence>
<proteinExistence type="predicted"/>
<dbReference type="GO" id="GO:0016874">
    <property type="term" value="F:ligase activity"/>
    <property type="evidence" value="ECO:0007669"/>
    <property type="project" value="UniProtKB-KW"/>
</dbReference>
<dbReference type="Gene3D" id="1.10.1200.10">
    <property type="entry name" value="ACP-like"/>
    <property type="match status" value="1"/>
</dbReference>
<dbReference type="SUPFAM" id="SSF47336">
    <property type="entry name" value="ACP-like"/>
    <property type="match status" value="1"/>
</dbReference>
<dbReference type="PANTHER" id="PTHR45527:SF1">
    <property type="entry name" value="FATTY ACID SYNTHASE"/>
    <property type="match status" value="1"/>
</dbReference>
<keyword evidence="7" id="KW-1185">Reference proteome</keyword>
<dbReference type="PROSITE" id="PS50075">
    <property type="entry name" value="CARRIER"/>
    <property type="match status" value="1"/>
</dbReference>
<evidence type="ECO:0000259" key="5">
    <source>
        <dbReference type="PROSITE" id="PS50075"/>
    </source>
</evidence>
<feature type="domain" description="Carrier" evidence="5">
    <location>
        <begin position="1005"/>
        <end position="1082"/>
    </location>
</feature>
<evidence type="ECO:0000313" key="7">
    <source>
        <dbReference type="Proteomes" id="UP000017559"/>
    </source>
</evidence>
<keyword evidence="4" id="KW-0511">Multifunctional enzyme</keyword>
<dbReference type="GO" id="GO:0043041">
    <property type="term" value="P:amino acid activation for nonribosomal peptide biosynthetic process"/>
    <property type="evidence" value="ECO:0007669"/>
    <property type="project" value="TreeGrafter"/>
</dbReference>
<dbReference type="GO" id="GO:0044550">
    <property type="term" value="P:secondary metabolite biosynthetic process"/>
    <property type="evidence" value="ECO:0007669"/>
    <property type="project" value="TreeGrafter"/>
</dbReference>
<dbReference type="InterPro" id="IPR009081">
    <property type="entry name" value="PP-bd_ACP"/>
</dbReference>
<dbReference type="PANTHER" id="PTHR45527">
    <property type="entry name" value="NONRIBOSOMAL PEPTIDE SYNTHETASE"/>
    <property type="match status" value="1"/>
</dbReference>
<evidence type="ECO:0000256" key="4">
    <source>
        <dbReference type="ARBA" id="ARBA00023268"/>
    </source>
</evidence>
<dbReference type="EMBL" id="AWSO01000042">
    <property type="protein sequence ID" value="ESK96744.1"/>
    <property type="molecule type" value="Genomic_DNA"/>
</dbReference>
<dbReference type="PROSITE" id="PS00455">
    <property type="entry name" value="AMP_BINDING"/>
    <property type="match status" value="1"/>
</dbReference>
<dbReference type="Gene3D" id="3.30.559.30">
    <property type="entry name" value="Nonribosomal peptide synthetase, condensation domain"/>
    <property type="match status" value="2"/>
</dbReference>
<dbReference type="InterPro" id="IPR020845">
    <property type="entry name" value="AMP-binding_CS"/>
</dbReference>
<dbReference type="Pfam" id="PF00501">
    <property type="entry name" value="AMP-binding"/>
    <property type="match status" value="1"/>
</dbReference>
<organism evidence="6 7">
    <name type="scientific">Moniliophthora roreri (strain MCA 2997)</name>
    <name type="common">Cocoa frosty pod rot fungus</name>
    <name type="synonym">Crinipellis roreri</name>
    <dbReference type="NCBI Taxonomy" id="1381753"/>
    <lineage>
        <taxon>Eukaryota</taxon>
        <taxon>Fungi</taxon>
        <taxon>Dikarya</taxon>
        <taxon>Basidiomycota</taxon>
        <taxon>Agaricomycotina</taxon>
        <taxon>Agaricomycetes</taxon>
        <taxon>Agaricomycetidae</taxon>
        <taxon>Agaricales</taxon>
        <taxon>Marasmiineae</taxon>
        <taxon>Marasmiaceae</taxon>
        <taxon>Moniliophthora</taxon>
    </lineage>
</organism>
<dbReference type="NCBIfam" id="TIGR01733">
    <property type="entry name" value="AA-adenyl-dom"/>
    <property type="match status" value="1"/>
</dbReference>
<keyword evidence="3" id="KW-0436">Ligase</keyword>
<evidence type="ECO:0000256" key="3">
    <source>
        <dbReference type="ARBA" id="ARBA00022598"/>
    </source>
</evidence>
<reference evidence="6 7" key="1">
    <citation type="journal article" date="2014" name="BMC Genomics">
        <title>Genome and secretome analysis of the hemibiotrophic fungal pathogen, Moniliophthora roreri, which causes frosty pod rot disease of cacao: mechanisms of the biotrophic and necrotrophic phases.</title>
        <authorList>
            <person name="Meinhardt L.W."/>
            <person name="Costa G.G.L."/>
            <person name="Thomazella D.P.T."/>
            <person name="Teixeira P.J.P.L."/>
            <person name="Carazzolle M.F."/>
            <person name="Schuster S.C."/>
            <person name="Carlson J.E."/>
            <person name="Guiltinan M.J."/>
            <person name="Mieczkowski P."/>
            <person name="Farmer A."/>
            <person name="Ramaraj T."/>
            <person name="Crozier J."/>
            <person name="Davis R.E."/>
            <person name="Shao J."/>
            <person name="Melnick R.L."/>
            <person name="Pereira G.A.G."/>
            <person name="Bailey B.A."/>
        </authorList>
    </citation>
    <scope>NUCLEOTIDE SEQUENCE [LARGE SCALE GENOMIC DNA]</scope>
    <source>
        <strain evidence="6 7">MCA 2997</strain>
    </source>
</reference>
<accession>V2YYH7</accession>
<dbReference type="Pfam" id="PF00550">
    <property type="entry name" value="PP-binding"/>
    <property type="match status" value="1"/>
</dbReference>